<dbReference type="PANTHER" id="PTHR23232:SF142">
    <property type="entry name" value="GASTRULA ZINC FINGER PROTEIN XLCGF57.1-LIKE-RELATED"/>
    <property type="match status" value="1"/>
</dbReference>
<feature type="domain" description="KRAB" evidence="1">
    <location>
        <begin position="14"/>
        <end position="85"/>
    </location>
</feature>
<name>A0A6P5JQH7_PHACI</name>
<dbReference type="SMART" id="SM00349">
    <property type="entry name" value="KRAB"/>
    <property type="match status" value="1"/>
</dbReference>
<dbReference type="GeneID" id="110201945"/>
<dbReference type="InterPro" id="IPR036051">
    <property type="entry name" value="KRAB_dom_sf"/>
</dbReference>
<protein>
    <submittedName>
        <fullName evidence="3">Zinc finger protein 34-like</fullName>
    </submittedName>
</protein>
<dbReference type="Gene3D" id="6.10.140.140">
    <property type="match status" value="1"/>
</dbReference>
<organism evidence="2 3">
    <name type="scientific">Phascolarctos cinereus</name>
    <name type="common">Koala</name>
    <dbReference type="NCBI Taxonomy" id="38626"/>
    <lineage>
        <taxon>Eukaryota</taxon>
        <taxon>Metazoa</taxon>
        <taxon>Chordata</taxon>
        <taxon>Craniata</taxon>
        <taxon>Vertebrata</taxon>
        <taxon>Euteleostomi</taxon>
        <taxon>Mammalia</taxon>
        <taxon>Metatheria</taxon>
        <taxon>Diprotodontia</taxon>
        <taxon>Phascolarctidae</taxon>
        <taxon>Phascolarctos</taxon>
    </lineage>
</organism>
<dbReference type="RefSeq" id="XP_020833511.1">
    <property type="nucleotide sequence ID" value="XM_020977852.1"/>
</dbReference>
<evidence type="ECO:0000313" key="2">
    <source>
        <dbReference type="Proteomes" id="UP000515140"/>
    </source>
</evidence>
<dbReference type="CDD" id="cd07765">
    <property type="entry name" value="KRAB_A-box"/>
    <property type="match status" value="1"/>
</dbReference>
<reference evidence="3" key="1">
    <citation type="submission" date="2025-08" db="UniProtKB">
        <authorList>
            <consortium name="RefSeq"/>
        </authorList>
    </citation>
    <scope>IDENTIFICATION</scope>
    <source>
        <tissue evidence="3">Spleen</tissue>
    </source>
</reference>
<dbReference type="SUPFAM" id="SSF109640">
    <property type="entry name" value="KRAB domain (Kruppel-associated box)"/>
    <property type="match status" value="1"/>
</dbReference>
<dbReference type="Pfam" id="PF01352">
    <property type="entry name" value="KRAB"/>
    <property type="match status" value="1"/>
</dbReference>
<gene>
    <name evidence="3" type="primary">LOC110201945</name>
</gene>
<keyword evidence="2" id="KW-1185">Reference proteome</keyword>
<dbReference type="AlphaFoldDB" id="A0A6P5JQH7"/>
<dbReference type="InterPro" id="IPR001909">
    <property type="entry name" value="KRAB"/>
</dbReference>
<evidence type="ECO:0000259" key="1">
    <source>
        <dbReference type="PROSITE" id="PS50805"/>
    </source>
</evidence>
<proteinExistence type="predicted"/>
<evidence type="ECO:0000313" key="3">
    <source>
        <dbReference type="RefSeq" id="XP_020833511.1"/>
    </source>
</evidence>
<sequence>MAAGILTAGPQEPVTFKDVAVDFSQEEWGLLGPAQRHLYRDVMLENYRNLVSLGLILAKPEVVCHLEQGGELWKPEHGVLCSGDGELWVRTKDVRIIHLEGTRQAEEKTQAGQEIEGAERIRRRYYKNF</sequence>
<accession>A0A6P5JQH7</accession>
<dbReference type="KEGG" id="pcw:110201945"/>
<dbReference type="InterPro" id="IPR050169">
    <property type="entry name" value="Krueppel_C2H2_ZnF"/>
</dbReference>
<dbReference type="InParanoid" id="A0A6P5JQH7"/>
<dbReference type="PROSITE" id="PS50805">
    <property type="entry name" value="KRAB"/>
    <property type="match status" value="1"/>
</dbReference>
<dbReference type="PANTHER" id="PTHR23232">
    <property type="entry name" value="KRAB DOMAIN C2H2 ZINC FINGER"/>
    <property type="match status" value="1"/>
</dbReference>
<dbReference type="Proteomes" id="UP000515140">
    <property type="component" value="Unplaced"/>
</dbReference>
<dbReference type="GO" id="GO:0006355">
    <property type="term" value="P:regulation of DNA-templated transcription"/>
    <property type="evidence" value="ECO:0007669"/>
    <property type="project" value="InterPro"/>
</dbReference>